<reference evidence="1" key="1">
    <citation type="submission" date="2019-08" db="EMBL/GenBank/DDBJ databases">
        <authorList>
            <person name="Kucharzyk K."/>
            <person name="Murdoch R.W."/>
            <person name="Higgins S."/>
            <person name="Loffler F."/>
        </authorList>
    </citation>
    <scope>NUCLEOTIDE SEQUENCE</scope>
</reference>
<evidence type="ECO:0000313" key="1">
    <source>
        <dbReference type="EMBL" id="MPN00726.1"/>
    </source>
</evidence>
<gene>
    <name evidence="1" type="ORF">SDC9_147922</name>
</gene>
<comment type="caution">
    <text evidence="1">The sequence shown here is derived from an EMBL/GenBank/DDBJ whole genome shotgun (WGS) entry which is preliminary data.</text>
</comment>
<sequence>MLVQLIALDILLRLAEAHTNTGAQADVIGSGLLVNDVADGLQQNGVRLTAQQGKSVVRCQNVDTVGRLNHGHVDLAQFIFCNLIQLIQSVRSTRINHVGQFRKQLCQL</sequence>
<organism evidence="1">
    <name type="scientific">bioreactor metagenome</name>
    <dbReference type="NCBI Taxonomy" id="1076179"/>
    <lineage>
        <taxon>unclassified sequences</taxon>
        <taxon>metagenomes</taxon>
        <taxon>ecological metagenomes</taxon>
    </lineage>
</organism>
<accession>A0A645EH05</accession>
<protein>
    <submittedName>
        <fullName evidence="1">Uncharacterized protein</fullName>
    </submittedName>
</protein>
<proteinExistence type="predicted"/>
<dbReference type="AlphaFoldDB" id="A0A645EH05"/>
<dbReference type="EMBL" id="VSSQ01046762">
    <property type="protein sequence ID" value="MPN00726.1"/>
    <property type="molecule type" value="Genomic_DNA"/>
</dbReference>
<name>A0A645EH05_9ZZZZ</name>